<name>A0ACC0Q2W4_RHOML</name>
<gene>
    <name evidence="1" type="ORF">RHMOL_Rhmol01G0131400</name>
</gene>
<keyword evidence="2" id="KW-1185">Reference proteome</keyword>
<accession>A0ACC0Q2W4</accession>
<proteinExistence type="predicted"/>
<protein>
    <submittedName>
        <fullName evidence="1">Uncharacterized protein</fullName>
    </submittedName>
</protein>
<evidence type="ECO:0000313" key="1">
    <source>
        <dbReference type="EMBL" id="KAI8571584.1"/>
    </source>
</evidence>
<sequence>MDQARRIRLWLGTYDTVDEAAVVYDNAVIKLCGPDALTNFVTSPPANDATLVRSDVNVMSVFGNESRSLSPPTSVL</sequence>
<comment type="caution">
    <text evidence="1">The sequence shown here is derived from an EMBL/GenBank/DDBJ whole genome shotgun (WGS) entry which is preliminary data.</text>
</comment>
<reference evidence="1" key="1">
    <citation type="submission" date="2022-02" db="EMBL/GenBank/DDBJ databases">
        <title>Plant Genome Project.</title>
        <authorList>
            <person name="Zhang R.-G."/>
        </authorList>
    </citation>
    <scope>NUCLEOTIDE SEQUENCE</scope>
    <source>
        <strain evidence="1">AT1</strain>
    </source>
</reference>
<dbReference type="Proteomes" id="UP001062846">
    <property type="component" value="Chromosome 1"/>
</dbReference>
<dbReference type="EMBL" id="CM046388">
    <property type="protein sequence ID" value="KAI8571584.1"/>
    <property type="molecule type" value="Genomic_DNA"/>
</dbReference>
<evidence type="ECO:0000313" key="2">
    <source>
        <dbReference type="Proteomes" id="UP001062846"/>
    </source>
</evidence>
<organism evidence="1 2">
    <name type="scientific">Rhododendron molle</name>
    <name type="common">Chinese azalea</name>
    <name type="synonym">Azalea mollis</name>
    <dbReference type="NCBI Taxonomy" id="49168"/>
    <lineage>
        <taxon>Eukaryota</taxon>
        <taxon>Viridiplantae</taxon>
        <taxon>Streptophyta</taxon>
        <taxon>Embryophyta</taxon>
        <taxon>Tracheophyta</taxon>
        <taxon>Spermatophyta</taxon>
        <taxon>Magnoliopsida</taxon>
        <taxon>eudicotyledons</taxon>
        <taxon>Gunneridae</taxon>
        <taxon>Pentapetalae</taxon>
        <taxon>asterids</taxon>
        <taxon>Ericales</taxon>
        <taxon>Ericaceae</taxon>
        <taxon>Ericoideae</taxon>
        <taxon>Rhodoreae</taxon>
        <taxon>Rhododendron</taxon>
    </lineage>
</organism>